<dbReference type="Pfam" id="PF00909">
    <property type="entry name" value="Ammonium_transp"/>
    <property type="match status" value="1"/>
</dbReference>
<evidence type="ECO:0000256" key="5">
    <source>
        <dbReference type="ARBA" id="ARBA00022989"/>
    </source>
</evidence>
<feature type="transmembrane region" description="Helical" evidence="8">
    <location>
        <begin position="61"/>
        <end position="81"/>
    </location>
</feature>
<feature type="transmembrane region" description="Helical" evidence="8">
    <location>
        <begin position="375"/>
        <end position="393"/>
    </location>
</feature>
<feature type="transmembrane region" description="Helical" evidence="8">
    <location>
        <begin position="93"/>
        <end position="116"/>
    </location>
</feature>
<name>A0A098LF63_9BACT</name>
<feature type="transmembrane region" description="Helical" evidence="8">
    <location>
        <begin position="405"/>
        <end position="426"/>
    </location>
</feature>
<dbReference type="Proteomes" id="UP000030185">
    <property type="component" value="Unassembled WGS sequence"/>
</dbReference>
<dbReference type="OrthoDB" id="9814202at2"/>
<evidence type="ECO:0000313" key="10">
    <source>
        <dbReference type="EMBL" id="GAL85616.1"/>
    </source>
</evidence>
<feature type="transmembrane region" description="Helical" evidence="8">
    <location>
        <begin position="292"/>
        <end position="312"/>
    </location>
</feature>
<feature type="transmembrane region" description="Helical" evidence="8">
    <location>
        <begin position="219"/>
        <end position="238"/>
    </location>
</feature>
<dbReference type="eggNOG" id="COG0004">
    <property type="taxonomic scope" value="Bacteria"/>
</dbReference>
<proteinExistence type="inferred from homology"/>
<comment type="caution">
    <text evidence="10">The sequence shown here is derived from an EMBL/GenBank/DDBJ whole genome shotgun (WGS) entry which is preliminary data.</text>
</comment>
<feature type="transmembrane region" description="Helical" evidence="8">
    <location>
        <begin position="319"/>
        <end position="337"/>
    </location>
</feature>
<dbReference type="GO" id="GO:0008519">
    <property type="term" value="F:ammonium channel activity"/>
    <property type="evidence" value="ECO:0007669"/>
    <property type="project" value="InterPro"/>
</dbReference>
<organism evidence="10 11">
    <name type="scientific">Sporocytophaga myxococcoides</name>
    <dbReference type="NCBI Taxonomy" id="153721"/>
    <lineage>
        <taxon>Bacteria</taxon>
        <taxon>Pseudomonadati</taxon>
        <taxon>Bacteroidota</taxon>
        <taxon>Cytophagia</taxon>
        <taxon>Cytophagales</taxon>
        <taxon>Cytophagaceae</taxon>
        <taxon>Sporocytophaga</taxon>
    </lineage>
</organism>
<dbReference type="NCBIfam" id="TIGR00836">
    <property type="entry name" value="amt"/>
    <property type="match status" value="1"/>
</dbReference>
<feature type="domain" description="Ammonium transporter AmtB-like" evidence="9">
    <location>
        <begin position="61"/>
        <end position="453"/>
    </location>
</feature>
<keyword evidence="4 8" id="KW-0812">Transmembrane</keyword>
<evidence type="ECO:0000256" key="8">
    <source>
        <dbReference type="RuleBase" id="RU362002"/>
    </source>
</evidence>
<dbReference type="InterPro" id="IPR018047">
    <property type="entry name" value="Ammonium_transpt_CS"/>
</dbReference>
<dbReference type="PANTHER" id="PTHR11730">
    <property type="entry name" value="AMMONIUM TRANSPORTER"/>
    <property type="match status" value="1"/>
</dbReference>
<dbReference type="STRING" id="153721.MYP_2845"/>
<dbReference type="InterPro" id="IPR024041">
    <property type="entry name" value="NH4_transpt_AmtB-like_dom"/>
</dbReference>
<protein>
    <recommendedName>
        <fullName evidence="8">Ammonium transporter</fullName>
    </recommendedName>
</protein>
<evidence type="ECO:0000256" key="1">
    <source>
        <dbReference type="ARBA" id="ARBA00004141"/>
    </source>
</evidence>
<evidence type="ECO:0000256" key="7">
    <source>
        <dbReference type="ARBA" id="ARBA00023177"/>
    </source>
</evidence>
<dbReference type="InterPro" id="IPR029020">
    <property type="entry name" value="Ammonium/urea_transptr"/>
</dbReference>
<feature type="transmembrane region" description="Helical" evidence="8">
    <location>
        <begin position="343"/>
        <end position="363"/>
    </location>
</feature>
<evidence type="ECO:0000256" key="3">
    <source>
        <dbReference type="ARBA" id="ARBA00022448"/>
    </source>
</evidence>
<keyword evidence="11" id="KW-1185">Reference proteome</keyword>
<dbReference type="InterPro" id="IPR001905">
    <property type="entry name" value="Ammonium_transpt"/>
</dbReference>
<evidence type="ECO:0000256" key="4">
    <source>
        <dbReference type="ARBA" id="ARBA00022692"/>
    </source>
</evidence>
<keyword evidence="7 8" id="KW-0924">Ammonia transport</keyword>
<dbReference type="PANTHER" id="PTHR11730:SF89">
    <property type="entry name" value="AMMONIUM TRANSPORTER SLL0108-RELATED"/>
    <property type="match status" value="1"/>
</dbReference>
<evidence type="ECO:0000256" key="6">
    <source>
        <dbReference type="ARBA" id="ARBA00023136"/>
    </source>
</evidence>
<dbReference type="SUPFAM" id="SSF111352">
    <property type="entry name" value="Ammonium transporter"/>
    <property type="match status" value="1"/>
</dbReference>
<accession>A0A098LF63</accession>
<reference evidence="10 11" key="1">
    <citation type="submission" date="2014-09" db="EMBL/GenBank/DDBJ databases">
        <title>Sporocytophaga myxococcoides PG-01 genome sequencing.</title>
        <authorList>
            <person name="Liu L."/>
            <person name="Gao P.J."/>
            <person name="Chen G.J."/>
            <person name="Wang L.S."/>
        </authorList>
    </citation>
    <scope>NUCLEOTIDE SEQUENCE [LARGE SCALE GENOMIC DNA]</scope>
    <source>
        <strain evidence="10 11">PG-01</strain>
    </source>
</reference>
<dbReference type="GO" id="GO:0097272">
    <property type="term" value="P:ammonium homeostasis"/>
    <property type="evidence" value="ECO:0007669"/>
    <property type="project" value="TreeGrafter"/>
</dbReference>
<dbReference type="AlphaFoldDB" id="A0A098LF63"/>
<feature type="transmembrane region" description="Helical" evidence="8">
    <location>
        <begin position="181"/>
        <end position="199"/>
    </location>
</feature>
<dbReference type="InterPro" id="IPR002229">
    <property type="entry name" value="RhesusRHD"/>
</dbReference>
<keyword evidence="5 8" id="KW-1133">Transmembrane helix</keyword>
<comment type="subcellular location">
    <subcellularLocation>
        <location evidence="8">Cell membrane</location>
        <topology evidence="8">Multi-pass membrane protein</topology>
    </subcellularLocation>
    <subcellularLocation>
        <location evidence="1">Membrane</location>
        <topology evidence="1">Multi-pass membrane protein</topology>
    </subcellularLocation>
</comment>
<dbReference type="Gene3D" id="1.10.3430.10">
    <property type="entry name" value="Ammonium transporter AmtB like domains"/>
    <property type="match status" value="1"/>
</dbReference>
<evidence type="ECO:0000259" key="9">
    <source>
        <dbReference type="Pfam" id="PF00909"/>
    </source>
</evidence>
<keyword evidence="3 8" id="KW-0813">Transport</keyword>
<dbReference type="PRINTS" id="PR00342">
    <property type="entry name" value="RHESUSRHD"/>
</dbReference>
<dbReference type="GO" id="GO:0005886">
    <property type="term" value="C:plasma membrane"/>
    <property type="evidence" value="ECO:0007669"/>
    <property type="project" value="UniProtKB-SubCell"/>
</dbReference>
<feature type="transmembrane region" description="Helical" evidence="8">
    <location>
        <begin position="250"/>
        <end position="272"/>
    </location>
</feature>
<gene>
    <name evidence="10" type="ORF">MYP_2845</name>
</gene>
<dbReference type="PROSITE" id="PS01219">
    <property type="entry name" value="AMMONIUM_TRANSP"/>
    <property type="match status" value="1"/>
</dbReference>
<keyword evidence="6 8" id="KW-0472">Membrane</keyword>
<evidence type="ECO:0000256" key="2">
    <source>
        <dbReference type="ARBA" id="ARBA00005887"/>
    </source>
</evidence>
<evidence type="ECO:0000313" key="11">
    <source>
        <dbReference type="Proteomes" id="UP000030185"/>
    </source>
</evidence>
<feature type="transmembrane region" description="Helical" evidence="8">
    <location>
        <begin position="157"/>
        <end position="176"/>
    </location>
</feature>
<dbReference type="EMBL" id="BBLT01000005">
    <property type="protein sequence ID" value="GAL85616.1"/>
    <property type="molecule type" value="Genomic_DNA"/>
</dbReference>
<sequence>MQDIIYDTIHGTATDSYQSELIRAELLQAIQSIKDSVAAAKSAELAQTHEIQKSSFVINNLWMMVATILVFIMHLGFATLESGLSRAKNATNILFKNVIIPCIGLLSFALVGYGLMYPGFQKGVSYDFIGFKGFGLFLPDGGEGIDYSSGYTFWTEFLFQGMFAATCATIVSGAVAERIKLISFIIFSALFVSFAYPIIGSWKWGNGWLNTIGFHDFAGSTLVHSVGGWAGLAAVLLLGPRFGKYEGNNIYPIPGHNMTSAVIGTFMLWLGWFGFNGGSVLSADPGEVSRVLVMTCLSACAGGIVSSITIFSISRSFDLSMTLNGILAGLVSITAGADQMGVLDSIIIGTVAGMIVVFSVMVFDRLRIDDPVGALSVHLSCGLWGTLAVGLFGNKAGIDQLIAQLTGMSAAGFASFVFSFIVFLILKYTIGIRISIEEEVEGLDQLEHGMEAYPNFLPK</sequence>
<comment type="similarity">
    <text evidence="2 8">Belongs to the ammonia transporter channel (TC 1.A.11.2) family.</text>
</comment>